<keyword evidence="5" id="KW-1185">Reference proteome</keyword>
<protein>
    <recommendedName>
        <fullName evidence="3">Stress-response A/B barrel domain-containing protein</fullName>
    </recommendedName>
</protein>
<sequence>MEVDSGIRHHTQKPKHREKKNQKMPIQTQICTLCCAPVSRTAPFSRKPVGLIANKNANLGVSFLGRDSRSNLWHWRKKNEYPIISAVEEGNLGAHLPRKRGVVEHICLIRAKEDLSEEQEKDMLDYLYTTQYQMRGIIAISLGRISNQGLEKYTHAIFMRFQTKEDVAKFYENPFYMGVLKDHVMPYCHAVVDVDYESEVEDDILPIFRKGEEFNYGVESVVLISFNKSSIGRPAQAALDALANLTLEFPSLIVQATKGQNINNSSKEYTHGAVIRFRSFEAYEIFVNSSEYKDMWNSIFQPIIQKAFYVNFSVDPVGKELM</sequence>
<dbReference type="Proteomes" id="UP000594638">
    <property type="component" value="Unassembled WGS sequence"/>
</dbReference>
<dbReference type="InterPro" id="IPR011008">
    <property type="entry name" value="Dimeric_a/b-barrel"/>
</dbReference>
<evidence type="ECO:0000259" key="3">
    <source>
        <dbReference type="PROSITE" id="PS51502"/>
    </source>
</evidence>
<dbReference type="PANTHER" id="PTHR33178:SF5">
    <property type="entry name" value="EXPRESSED PROTEIN"/>
    <property type="match status" value="1"/>
</dbReference>
<dbReference type="Pfam" id="PF07876">
    <property type="entry name" value="Dabb"/>
    <property type="match status" value="2"/>
</dbReference>
<evidence type="ECO:0000256" key="2">
    <source>
        <dbReference type="SAM" id="MobiDB-lite"/>
    </source>
</evidence>
<evidence type="ECO:0000313" key="4">
    <source>
        <dbReference type="EMBL" id="CAA2984206.1"/>
    </source>
</evidence>
<dbReference type="PROSITE" id="PS51502">
    <property type="entry name" value="S_R_A_B_BARREL"/>
    <property type="match status" value="2"/>
</dbReference>
<dbReference type="AlphaFoldDB" id="A0A8S0RY55"/>
<dbReference type="OrthoDB" id="2016695at2759"/>
<proteinExistence type="predicted"/>
<dbReference type="SUPFAM" id="SSF54909">
    <property type="entry name" value="Dimeric alpha+beta barrel"/>
    <property type="match status" value="2"/>
</dbReference>
<feature type="domain" description="Stress-response A/B barrel" evidence="3">
    <location>
        <begin position="103"/>
        <end position="196"/>
    </location>
</feature>
<dbReference type="Gene3D" id="3.30.70.100">
    <property type="match status" value="2"/>
</dbReference>
<dbReference type="InterPro" id="IPR044662">
    <property type="entry name" value="HS1/DABB1-like"/>
</dbReference>
<dbReference type="SMART" id="SM00886">
    <property type="entry name" value="Dabb"/>
    <property type="match status" value="2"/>
</dbReference>
<evidence type="ECO:0000313" key="5">
    <source>
        <dbReference type="Proteomes" id="UP000594638"/>
    </source>
</evidence>
<gene>
    <name evidence="4" type="ORF">OLEA9_A112473</name>
</gene>
<dbReference type="PANTHER" id="PTHR33178">
    <property type="match status" value="1"/>
</dbReference>
<comment type="caution">
    <text evidence="4">The sequence shown here is derived from an EMBL/GenBank/DDBJ whole genome shotgun (WGS) entry which is preliminary data.</text>
</comment>
<feature type="compositionally biased region" description="Basic residues" evidence="2">
    <location>
        <begin position="8"/>
        <end position="22"/>
    </location>
</feature>
<comment type="subunit">
    <text evidence="1">Homodimer.</text>
</comment>
<reference evidence="4 5" key="1">
    <citation type="submission" date="2019-12" db="EMBL/GenBank/DDBJ databases">
        <authorList>
            <person name="Alioto T."/>
            <person name="Alioto T."/>
            <person name="Gomez Garrido J."/>
        </authorList>
    </citation>
    <scope>NUCLEOTIDE SEQUENCE [LARGE SCALE GENOMIC DNA]</scope>
</reference>
<dbReference type="InterPro" id="IPR013097">
    <property type="entry name" value="Dabb"/>
</dbReference>
<evidence type="ECO:0000256" key="1">
    <source>
        <dbReference type="ARBA" id="ARBA00011738"/>
    </source>
</evidence>
<accession>A0A8S0RY55</accession>
<dbReference type="EMBL" id="CACTIH010003755">
    <property type="protein sequence ID" value="CAA2984206.1"/>
    <property type="molecule type" value="Genomic_DNA"/>
</dbReference>
<feature type="region of interest" description="Disordered" evidence="2">
    <location>
        <begin position="1"/>
        <end position="23"/>
    </location>
</feature>
<name>A0A8S0RY55_OLEEU</name>
<dbReference type="Gramene" id="OE9A112473T1">
    <property type="protein sequence ID" value="OE9A112473C1"/>
    <property type="gene ID" value="OE9A112473"/>
</dbReference>
<feature type="domain" description="Stress-response A/B barrel" evidence="3">
    <location>
        <begin position="218"/>
        <end position="312"/>
    </location>
</feature>
<organism evidence="4 5">
    <name type="scientific">Olea europaea subsp. europaea</name>
    <dbReference type="NCBI Taxonomy" id="158383"/>
    <lineage>
        <taxon>Eukaryota</taxon>
        <taxon>Viridiplantae</taxon>
        <taxon>Streptophyta</taxon>
        <taxon>Embryophyta</taxon>
        <taxon>Tracheophyta</taxon>
        <taxon>Spermatophyta</taxon>
        <taxon>Magnoliopsida</taxon>
        <taxon>eudicotyledons</taxon>
        <taxon>Gunneridae</taxon>
        <taxon>Pentapetalae</taxon>
        <taxon>asterids</taxon>
        <taxon>lamiids</taxon>
        <taxon>Lamiales</taxon>
        <taxon>Oleaceae</taxon>
        <taxon>Oleeae</taxon>
        <taxon>Olea</taxon>
    </lineage>
</organism>